<dbReference type="STRING" id="244447.ENSCSEP00000029982"/>
<proteinExistence type="predicted"/>
<dbReference type="Ensembl" id="ENSCSET00000030386.1">
    <property type="protein sequence ID" value="ENSCSEP00000029982.1"/>
    <property type="gene ID" value="ENSCSEG00000019222.1"/>
</dbReference>
<name>A0A3P8WTZ4_CYNSE</name>
<dbReference type="SMART" id="SM00409">
    <property type="entry name" value="IG"/>
    <property type="match status" value="1"/>
</dbReference>
<dbReference type="InterPro" id="IPR036179">
    <property type="entry name" value="Ig-like_dom_sf"/>
</dbReference>
<dbReference type="InParanoid" id="A0A3P8WTZ4"/>
<dbReference type="Gene3D" id="2.60.40.10">
    <property type="entry name" value="Immunoglobulins"/>
    <property type="match status" value="2"/>
</dbReference>
<sequence>MTDFSTIYKLTLVAVSCFVQVSSSSSRSSSSSCPPLECWFMKEKTGGGFRAQQQKSLLHIRTDENSPTDDSEPTASDVGADRVFFITDPAASLCHHALTPAKGSLEKPLCEMNPFQQQPSHLKWVAPLTGSGLSPPYLQADWLALTVKGRNKQLSVSTIMRAPTGTEEPKVILSVTTKTVQVQARLGESVVLDCGYWVDPSSPLSGSGFAVEWRYQFRGRGRLILAYDGKLDRLADVQDQDATMDFEALHKTGNASLILQEAKVRHSGMYICTTYLPYLQTQVAMELEIIGEREPWTFTLSHWSALDWTGLDWTGLDWTGLDWTGLDWTGLDWTSLDWTGLEGSGLDWTGLDWTAYLKTTNFFLIF</sequence>
<dbReference type="InterPro" id="IPR013106">
    <property type="entry name" value="Ig_V-set"/>
</dbReference>
<protein>
    <submittedName>
        <fullName evidence="2">TAP binding protein (tapasin), tandem duplicate 2</fullName>
    </submittedName>
</protein>
<reference evidence="2" key="1">
    <citation type="submission" date="2025-08" db="UniProtKB">
        <authorList>
            <consortium name="Ensembl"/>
        </authorList>
    </citation>
    <scope>IDENTIFICATION</scope>
</reference>
<dbReference type="OMA" id="IGEREPW"/>
<dbReference type="InterPro" id="IPR007110">
    <property type="entry name" value="Ig-like_dom"/>
</dbReference>
<dbReference type="Proteomes" id="UP000265120">
    <property type="component" value="Unassembled WGS sequence"/>
</dbReference>
<reference evidence="2" key="2">
    <citation type="submission" date="2025-09" db="UniProtKB">
        <authorList>
            <consortium name="Ensembl"/>
        </authorList>
    </citation>
    <scope>IDENTIFICATION</scope>
</reference>
<evidence type="ECO:0000313" key="3">
    <source>
        <dbReference type="Proteomes" id="UP000265120"/>
    </source>
</evidence>
<dbReference type="InterPro" id="IPR003599">
    <property type="entry name" value="Ig_sub"/>
</dbReference>
<dbReference type="GeneTree" id="ENSGT00940000159200"/>
<feature type="domain" description="Ig-like" evidence="1">
    <location>
        <begin position="169"/>
        <end position="273"/>
    </location>
</feature>
<dbReference type="PROSITE" id="PS50835">
    <property type="entry name" value="IG_LIKE"/>
    <property type="match status" value="1"/>
</dbReference>
<dbReference type="InterPro" id="IPR013783">
    <property type="entry name" value="Ig-like_fold"/>
</dbReference>
<dbReference type="Pfam" id="PF07686">
    <property type="entry name" value="V-set"/>
    <property type="match status" value="1"/>
</dbReference>
<keyword evidence="3" id="KW-1185">Reference proteome</keyword>
<evidence type="ECO:0000313" key="2">
    <source>
        <dbReference type="Ensembl" id="ENSCSEP00000029982.1"/>
    </source>
</evidence>
<accession>A0A3P8WTZ4</accession>
<organism evidence="2 3">
    <name type="scientific">Cynoglossus semilaevis</name>
    <name type="common">Tongue sole</name>
    <dbReference type="NCBI Taxonomy" id="244447"/>
    <lineage>
        <taxon>Eukaryota</taxon>
        <taxon>Metazoa</taxon>
        <taxon>Chordata</taxon>
        <taxon>Craniata</taxon>
        <taxon>Vertebrata</taxon>
        <taxon>Euteleostomi</taxon>
        <taxon>Actinopterygii</taxon>
        <taxon>Neopterygii</taxon>
        <taxon>Teleostei</taxon>
        <taxon>Neoteleostei</taxon>
        <taxon>Acanthomorphata</taxon>
        <taxon>Carangaria</taxon>
        <taxon>Pleuronectiformes</taxon>
        <taxon>Pleuronectoidei</taxon>
        <taxon>Cynoglossidae</taxon>
        <taxon>Cynoglossinae</taxon>
        <taxon>Cynoglossus</taxon>
    </lineage>
</organism>
<dbReference type="AlphaFoldDB" id="A0A3P8WTZ4"/>
<evidence type="ECO:0000259" key="1">
    <source>
        <dbReference type="PROSITE" id="PS50835"/>
    </source>
</evidence>
<dbReference type="SUPFAM" id="SSF48726">
    <property type="entry name" value="Immunoglobulin"/>
    <property type="match status" value="1"/>
</dbReference>
<dbReference type="FunCoup" id="A0A3P8WTZ4">
    <property type="interactions" value="660"/>
</dbReference>